<dbReference type="InterPro" id="IPR036291">
    <property type="entry name" value="NAD(P)-bd_dom_sf"/>
</dbReference>
<dbReference type="Gene3D" id="3.40.50.720">
    <property type="entry name" value="NAD(P)-binding Rossmann-like Domain"/>
    <property type="match status" value="1"/>
</dbReference>
<proteinExistence type="predicted"/>
<keyword evidence="4" id="KW-1185">Reference proteome</keyword>
<dbReference type="GO" id="GO:0051287">
    <property type="term" value="F:NAD binding"/>
    <property type="evidence" value="ECO:0007669"/>
    <property type="project" value="InterPro"/>
</dbReference>
<dbReference type="OrthoDB" id="10263760at2759"/>
<gene>
    <name evidence="3" type="ORF">TSOC_013708</name>
</gene>
<feature type="region of interest" description="Disordered" evidence="1">
    <location>
        <begin position="131"/>
        <end position="178"/>
    </location>
</feature>
<accession>A0A2J7ZJN1</accession>
<dbReference type="AlphaFoldDB" id="A0A2J7ZJN1"/>
<dbReference type="InterPro" id="IPR011128">
    <property type="entry name" value="G3P_DH_NAD-dep_N"/>
</dbReference>
<evidence type="ECO:0000256" key="1">
    <source>
        <dbReference type="SAM" id="MobiDB-lite"/>
    </source>
</evidence>
<name>A0A2J7ZJN1_9CHLO</name>
<protein>
    <submittedName>
        <fullName evidence="3">Glycerol-3-phosphate dehydrogenase [NAD(P)+]</fullName>
    </submittedName>
</protein>
<dbReference type="EMBL" id="PGGS01001383">
    <property type="protein sequence ID" value="PNH00467.1"/>
    <property type="molecule type" value="Genomic_DNA"/>
</dbReference>
<evidence type="ECO:0000313" key="4">
    <source>
        <dbReference type="Proteomes" id="UP000236333"/>
    </source>
</evidence>
<evidence type="ECO:0000259" key="2">
    <source>
        <dbReference type="Pfam" id="PF01210"/>
    </source>
</evidence>
<comment type="caution">
    <text evidence="3">The sequence shown here is derived from an EMBL/GenBank/DDBJ whole genome shotgun (WGS) entry which is preliminary data.</text>
</comment>
<dbReference type="GO" id="GO:0046168">
    <property type="term" value="P:glycerol-3-phosphate catabolic process"/>
    <property type="evidence" value="ECO:0007669"/>
    <property type="project" value="InterPro"/>
</dbReference>
<dbReference type="Proteomes" id="UP000236333">
    <property type="component" value="Unassembled WGS sequence"/>
</dbReference>
<dbReference type="Pfam" id="PF01210">
    <property type="entry name" value="NAD_Gly3P_dh_N"/>
    <property type="match status" value="1"/>
</dbReference>
<evidence type="ECO:0000313" key="3">
    <source>
        <dbReference type="EMBL" id="PNH00467.1"/>
    </source>
</evidence>
<dbReference type="SUPFAM" id="SSF51735">
    <property type="entry name" value="NAD(P)-binding Rossmann-fold domains"/>
    <property type="match status" value="1"/>
</dbReference>
<feature type="domain" description="Glycerol-3-phosphate dehydrogenase NAD-dependent N-terminal" evidence="2">
    <location>
        <begin position="47"/>
        <end position="126"/>
    </location>
</feature>
<reference evidence="3 4" key="1">
    <citation type="journal article" date="2017" name="Mol. Biol. Evol.">
        <title>The 4-celled Tetrabaena socialis nuclear genome reveals the essential components for genetic control of cell number at the origin of multicellularity in the volvocine lineage.</title>
        <authorList>
            <person name="Featherston J."/>
            <person name="Arakaki Y."/>
            <person name="Hanschen E.R."/>
            <person name="Ferris P.J."/>
            <person name="Michod R.E."/>
            <person name="Olson B.J.S.C."/>
            <person name="Nozaki H."/>
            <person name="Durand P.M."/>
        </authorList>
    </citation>
    <scope>NUCLEOTIDE SEQUENCE [LARGE SCALE GENOMIC DNA]</scope>
    <source>
        <strain evidence="3 4">NIES-571</strain>
    </source>
</reference>
<organism evidence="3 4">
    <name type="scientific">Tetrabaena socialis</name>
    <dbReference type="NCBI Taxonomy" id="47790"/>
    <lineage>
        <taxon>Eukaryota</taxon>
        <taxon>Viridiplantae</taxon>
        <taxon>Chlorophyta</taxon>
        <taxon>core chlorophytes</taxon>
        <taxon>Chlorophyceae</taxon>
        <taxon>CS clade</taxon>
        <taxon>Chlamydomonadales</taxon>
        <taxon>Tetrabaenaceae</taxon>
        <taxon>Tetrabaena</taxon>
    </lineage>
</organism>
<sequence length="178" mass="19118">MAPTESTVVVSISDIHGLHLRNDVIDPWAWRRVGVTPGCWQQGGKEAIHCARMGHDTVLWARSAATVDDINGRHENTAYLPGRPCPEALTASTDLEAVVRRSELLLLVVPTQYITASLGPVAHLLAAPQLSPSPASPCTPHTLRRSVRKPTAAREAARPKEGGEEAGAEEEAEAEELV</sequence>
<dbReference type="GO" id="GO:0016616">
    <property type="term" value="F:oxidoreductase activity, acting on the CH-OH group of donors, NAD or NADP as acceptor"/>
    <property type="evidence" value="ECO:0007669"/>
    <property type="project" value="InterPro"/>
</dbReference>
<feature type="compositionally biased region" description="Acidic residues" evidence="1">
    <location>
        <begin position="164"/>
        <end position="178"/>
    </location>
</feature>